<dbReference type="EMBL" id="AP018694">
    <property type="protein sequence ID" value="BBE15915.1"/>
    <property type="molecule type" value="Genomic_DNA"/>
</dbReference>
<dbReference type="GO" id="GO:0009089">
    <property type="term" value="P:lysine biosynthetic process via diaminopimelate"/>
    <property type="evidence" value="ECO:0007669"/>
    <property type="project" value="UniProtKB-UniRule"/>
</dbReference>
<keyword evidence="5 12" id="KW-0963">Cytoplasm</keyword>
<evidence type="ECO:0000256" key="8">
    <source>
        <dbReference type="ARBA" id="ARBA00023154"/>
    </source>
</evidence>
<dbReference type="PANTHER" id="PTHR12128">
    <property type="entry name" value="DIHYDRODIPICOLINATE SYNTHASE"/>
    <property type="match status" value="1"/>
</dbReference>
<evidence type="ECO:0000256" key="2">
    <source>
        <dbReference type="ARBA" id="ARBA00005120"/>
    </source>
</evidence>
<reference evidence="16" key="1">
    <citation type="journal article" date="2020" name="Int. J. Syst. Evol. Microbiol.">
        <title>Aquipluma nitroreducens gen. nov. sp. nov., a novel facultatively anaerobic bacterium isolated from a freshwater lake.</title>
        <authorList>
            <person name="Watanabe M."/>
            <person name="Kojima H."/>
            <person name="Fukui M."/>
        </authorList>
    </citation>
    <scope>NUCLEOTIDE SEQUENCE</scope>
    <source>
        <strain evidence="16">MeG22</strain>
    </source>
</reference>
<comment type="catalytic activity">
    <reaction evidence="11 12">
        <text>L-aspartate 4-semialdehyde + pyruvate = (2S,4S)-4-hydroxy-2,3,4,5-tetrahydrodipicolinate + H2O + H(+)</text>
        <dbReference type="Rhea" id="RHEA:34171"/>
        <dbReference type="ChEBI" id="CHEBI:15361"/>
        <dbReference type="ChEBI" id="CHEBI:15377"/>
        <dbReference type="ChEBI" id="CHEBI:15378"/>
        <dbReference type="ChEBI" id="CHEBI:67139"/>
        <dbReference type="ChEBI" id="CHEBI:537519"/>
        <dbReference type="EC" id="4.3.3.7"/>
    </reaction>
</comment>
<feature type="binding site" evidence="12 15">
    <location>
        <position position="207"/>
    </location>
    <ligand>
        <name>pyruvate</name>
        <dbReference type="ChEBI" id="CHEBI:15361"/>
    </ligand>
</feature>
<dbReference type="PANTHER" id="PTHR12128:SF66">
    <property type="entry name" value="4-HYDROXY-2-OXOGLUTARATE ALDOLASE, MITOCHONDRIAL"/>
    <property type="match status" value="1"/>
</dbReference>
<dbReference type="InterPro" id="IPR020625">
    <property type="entry name" value="Schiff_base-form_aldolases_AS"/>
</dbReference>
<comment type="subunit">
    <text evidence="12">Homotetramer; dimer of dimers.</text>
</comment>
<dbReference type="CDD" id="cd00950">
    <property type="entry name" value="DHDPS"/>
    <property type="match status" value="1"/>
</dbReference>
<dbReference type="KEGG" id="anf:AQPE_0051"/>
<feature type="binding site" evidence="12 15">
    <location>
        <position position="48"/>
    </location>
    <ligand>
        <name>pyruvate</name>
        <dbReference type="ChEBI" id="CHEBI:15361"/>
    </ligand>
</feature>
<dbReference type="Proteomes" id="UP001193389">
    <property type="component" value="Chromosome"/>
</dbReference>
<organism evidence="16 17">
    <name type="scientific">Aquipluma nitroreducens</name>
    <dbReference type="NCBI Taxonomy" id="2010828"/>
    <lineage>
        <taxon>Bacteria</taxon>
        <taxon>Pseudomonadati</taxon>
        <taxon>Bacteroidota</taxon>
        <taxon>Bacteroidia</taxon>
        <taxon>Marinilabiliales</taxon>
        <taxon>Prolixibacteraceae</taxon>
        <taxon>Aquipluma</taxon>
    </lineage>
</organism>
<evidence type="ECO:0000256" key="15">
    <source>
        <dbReference type="PIRSR" id="PIRSR001365-2"/>
    </source>
</evidence>
<comment type="similarity">
    <text evidence="3 12 13">Belongs to the DapA family.</text>
</comment>
<keyword evidence="8 12" id="KW-0457">Lysine biosynthesis</keyword>
<protein>
    <recommendedName>
        <fullName evidence="4 12">4-hydroxy-tetrahydrodipicolinate synthase</fullName>
        <shortName evidence="12">HTPA synthase</shortName>
        <ecNumber evidence="4 12">4.3.3.7</ecNumber>
    </recommendedName>
</protein>
<dbReference type="PRINTS" id="PR00146">
    <property type="entry name" value="DHPICSNTHASE"/>
</dbReference>
<keyword evidence="9 12" id="KW-0456">Lyase</keyword>
<comment type="pathway">
    <text evidence="2 12">Amino-acid biosynthesis; L-lysine biosynthesis via DAP pathway; (S)-tetrahydrodipicolinate from L-aspartate: step 3/4.</text>
</comment>
<evidence type="ECO:0000256" key="9">
    <source>
        <dbReference type="ARBA" id="ARBA00023239"/>
    </source>
</evidence>
<comment type="caution">
    <text evidence="12">Was originally thought to be a dihydrodipicolinate synthase (DHDPS), catalyzing the condensation of (S)-aspartate-beta-semialdehyde [(S)-ASA] and pyruvate to dihydrodipicolinate (DHDP). However, it was shown in E.coli that the product of the enzymatic reaction is not dihydrodipicolinate but in fact (4S)-4-hydroxy-2,3,4,5-tetrahydro-(2S)-dipicolinic acid (HTPA), and that the consecutive dehydration reaction leading to DHDP is not spontaneous but catalyzed by DapB.</text>
</comment>
<evidence type="ECO:0000256" key="7">
    <source>
        <dbReference type="ARBA" id="ARBA00022915"/>
    </source>
</evidence>
<name>A0A5K7S375_9BACT</name>
<keyword evidence="17" id="KW-1185">Reference proteome</keyword>
<proteinExistence type="inferred from homology"/>
<dbReference type="Gene3D" id="3.20.20.70">
    <property type="entry name" value="Aldolase class I"/>
    <property type="match status" value="1"/>
</dbReference>
<dbReference type="InterPro" id="IPR005263">
    <property type="entry name" value="DapA"/>
</dbReference>
<dbReference type="InterPro" id="IPR013785">
    <property type="entry name" value="Aldolase_TIM"/>
</dbReference>
<dbReference type="RefSeq" id="WP_318349032.1">
    <property type="nucleotide sequence ID" value="NZ_AP018694.1"/>
</dbReference>
<dbReference type="UniPathway" id="UPA00034">
    <property type="reaction ID" value="UER00017"/>
</dbReference>
<feature type="site" description="Part of a proton relay during catalysis" evidence="12">
    <location>
        <position position="47"/>
    </location>
</feature>
<evidence type="ECO:0000256" key="5">
    <source>
        <dbReference type="ARBA" id="ARBA00022490"/>
    </source>
</evidence>
<dbReference type="AlphaFoldDB" id="A0A5K7S375"/>
<dbReference type="PROSITE" id="PS00666">
    <property type="entry name" value="DHDPS_2"/>
    <property type="match status" value="1"/>
</dbReference>
<dbReference type="EC" id="4.3.3.7" evidence="4 12"/>
<evidence type="ECO:0000256" key="10">
    <source>
        <dbReference type="ARBA" id="ARBA00023270"/>
    </source>
</evidence>
<keyword evidence="10 12" id="KW-0704">Schiff base</keyword>
<feature type="active site" description="Proton donor/acceptor" evidence="12 14">
    <location>
        <position position="136"/>
    </location>
</feature>
<dbReference type="GO" id="GO:0019877">
    <property type="term" value="P:diaminopimelate biosynthetic process"/>
    <property type="evidence" value="ECO:0007669"/>
    <property type="project" value="UniProtKB-UniRule"/>
</dbReference>
<sequence>MTHPFTGAGVALITPFNEDMSVDYSALERLVEDQISGGIDYLVVLGTTGETPALSDEEKKEIVRFVIEKNAGRLKIVVGIGSNNTLALVHSIQNYNFEGIDAILSVTPYYNKPTQEGLFQHFKAVVEASPVPVILYNVPGRTGVNMEAETTLRIARLSEKVVGIKEACGVLAQFTKIINEAPSYFKVISGDDGLTLPSIVIGSIGVISVIANALPKKLSQLTRASLEGNMPLATQLHLEMAEMLKLIFKEGSPAGVKALMEIMGTVKNQVRLPNVPVSAATFSLIENELKLIN</sequence>
<keyword evidence="7 12" id="KW-0220">Diaminopimelate biosynthesis</keyword>
<evidence type="ECO:0000313" key="16">
    <source>
        <dbReference type="EMBL" id="BBE15915.1"/>
    </source>
</evidence>
<evidence type="ECO:0000313" key="17">
    <source>
        <dbReference type="Proteomes" id="UP001193389"/>
    </source>
</evidence>
<evidence type="ECO:0000256" key="4">
    <source>
        <dbReference type="ARBA" id="ARBA00012086"/>
    </source>
</evidence>
<dbReference type="InterPro" id="IPR002220">
    <property type="entry name" value="DapA-like"/>
</dbReference>
<evidence type="ECO:0000256" key="1">
    <source>
        <dbReference type="ARBA" id="ARBA00003294"/>
    </source>
</evidence>
<comment type="function">
    <text evidence="1 12">Catalyzes the condensation of (S)-aspartate-beta-semialdehyde [(S)-ASA] and pyruvate to 4-hydroxy-tetrahydrodipicolinate (HTPA).</text>
</comment>
<evidence type="ECO:0000256" key="13">
    <source>
        <dbReference type="PIRNR" id="PIRNR001365"/>
    </source>
</evidence>
<dbReference type="PIRSF" id="PIRSF001365">
    <property type="entry name" value="DHDPS"/>
    <property type="match status" value="1"/>
</dbReference>
<dbReference type="GO" id="GO:0005829">
    <property type="term" value="C:cytosol"/>
    <property type="evidence" value="ECO:0007669"/>
    <property type="project" value="TreeGrafter"/>
</dbReference>
<dbReference type="SUPFAM" id="SSF51569">
    <property type="entry name" value="Aldolase"/>
    <property type="match status" value="1"/>
</dbReference>
<keyword evidence="6 12" id="KW-0028">Amino-acid biosynthesis</keyword>
<dbReference type="HAMAP" id="MF_00418">
    <property type="entry name" value="DapA"/>
    <property type="match status" value="1"/>
</dbReference>
<evidence type="ECO:0000256" key="3">
    <source>
        <dbReference type="ARBA" id="ARBA00007592"/>
    </source>
</evidence>
<dbReference type="NCBIfam" id="TIGR00674">
    <property type="entry name" value="dapA"/>
    <property type="match status" value="1"/>
</dbReference>
<dbReference type="Pfam" id="PF00701">
    <property type="entry name" value="DHDPS"/>
    <property type="match status" value="1"/>
</dbReference>
<dbReference type="GO" id="GO:0008840">
    <property type="term" value="F:4-hydroxy-tetrahydrodipicolinate synthase activity"/>
    <property type="evidence" value="ECO:0007669"/>
    <property type="project" value="UniProtKB-UniRule"/>
</dbReference>
<evidence type="ECO:0000256" key="11">
    <source>
        <dbReference type="ARBA" id="ARBA00047836"/>
    </source>
</evidence>
<accession>A0A5K7S375</accession>
<dbReference type="SMART" id="SM01130">
    <property type="entry name" value="DHDPS"/>
    <property type="match status" value="1"/>
</dbReference>
<feature type="site" description="Part of a proton relay during catalysis" evidence="12">
    <location>
        <position position="110"/>
    </location>
</feature>
<feature type="active site" description="Schiff-base intermediate with substrate" evidence="12 14">
    <location>
        <position position="165"/>
    </location>
</feature>
<evidence type="ECO:0000256" key="12">
    <source>
        <dbReference type="HAMAP-Rule" id="MF_00418"/>
    </source>
</evidence>
<gene>
    <name evidence="12" type="primary">dapA</name>
    <name evidence="16" type="ORF">AQPE_0051</name>
</gene>
<comment type="subcellular location">
    <subcellularLocation>
        <location evidence="12">Cytoplasm</location>
    </subcellularLocation>
</comment>
<evidence type="ECO:0000256" key="14">
    <source>
        <dbReference type="PIRSR" id="PIRSR001365-1"/>
    </source>
</evidence>
<evidence type="ECO:0000256" key="6">
    <source>
        <dbReference type="ARBA" id="ARBA00022605"/>
    </source>
</evidence>